<dbReference type="OrthoDB" id="5398391at2759"/>
<dbReference type="PANTHER" id="PTHR37987">
    <property type="entry name" value="CHROMOSOME 9, WHOLE GENOME SHOTGUN SEQUENCE"/>
    <property type="match status" value="1"/>
</dbReference>
<dbReference type="EMBL" id="MLYV02000860">
    <property type="protein sequence ID" value="PSR76150.1"/>
    <property type="molecule type" value="Genomic_DNA"/>
</dbReference>
<evidence type="ECO:0000313" key="3">
    <source>
        <dbReference type="EMBL" id="PSR76150.1"/>
    </source>
</evidence>
<accession>A0A2R6NTS5</accession>
<dbReference type="GO" id="GO:0006144">
    <property type="term" value="P:purine nucleobase metabolic process"/>
    <property type="evidence" value="ECO:0007669"/>
    <property type="project" value="UniProtKB-KW"/>
</dbReference>
<dbReference type="SUPFAM" id="SSF158694">
    <property type="entry name" value="UraD-Like"/>
    <property type="match status" value="1"/>
</dbReference>
<name>A0A2R6NTS5_9APHY</name>
<evidence type="ECO:0000313" key="4">
    <source>
        <dbReference type="Proteomes" id="UP000186601"/>
    </source>
</evidence>
<dbReference type="InterPro" id="IPR036778">
    <property type="entry name" value="OHCU_decarboxylase_sf"/>
</dbReference>
<evidence type="ECO:0000259" key="2">
    <source>
        <dbReference type="Pfam" id="PF09349"/>
    </source>
</evidence>
<reference evidence="3 4" key="1">
    <citation type="submission" date="2018-02" db="EMBL/GenBank/DDBJ databases">
        <title>Genome sequence of the basidiomycete white-rot fungus Phlebia centrifuga.</title>
        <authorList>
            <person name="Granchi Z."/>
            <person name="Peng M."/>
            <person name="de Vries R.P."/>
            <person name="Hilden K."/>
            <person name="Makela M.R."/>
            <person name="Grigoriev I."/>
            <person name="Riley R."/>
        </authorList>
    </citation>
    <scope>NUCLEOTIDE SEQUENCE [LARGE SCALE GENOMIC DNA]</scope>
    <source>
        <strain evidence="3 4">FBCC195</strain>
    </source>
</reference>
<sequence>MSSLPLFSTVLASSSDPGSPLAQALVILFEPSTTLYTHLLPQLAQHLPSANVAAYNDLIDASLHVISLWDDVLKAEFIAGHPRIGEMQNLSHLSSKEQAAVATPPEVLVRLKYLNAYYEYRYPGLRYITFVNGRSRAMIKEEMEDVLGLPHSLDAREEARDMSTVMVGGKEWRAELERAVQEVGRIAQSRLSTLGA</sequence>
<keyword evidence="4" id="KW-1185">Reference proteome</keyword>
<proteinExistence type="predicted"/>
<evidence type="ECO:0000256" key="1">
    <source>
        <dbReference type="ARBA" id="ARBA00022631"/>
    </source>
</evidence>
<organism evidence="3 4">
    <name type="scientific">Hermanssonia centrifuga</name>
    <dbReference type="NCBI Taxonomy" id="98765"/>
    <lineage>
        <taxon>Eukaryota</taxon>
        <taxon>Fungi</taxon>
        <taxon>Dikarya</taxon>
        <taxon>Basidiomycota</taxon>
        <taxon>Agaricomycotina</taxon>
        <taxon>Agaricomycetes</taxon>
        <taxon>Polyporales</taxon>
        <taxon>Meruliaceae</taxon>
        <taxon>Hermanssonia</taxon>
    </lineage>
</organism>
<dbReference type="AlphaFoldDB" id="A0A2R6NTS5"/>
<dbReference type="InterPro" id="IPR018020">
    <property type="entry name" value="OHCU_decarboxylase"/>
</dbReference>
<dbReference type="PANTHER" id="PTHR37987:SF1">
    <property type="entry name" value="OXO-4-HYDROXY-4-CARBOXY-5-UREIDOIMIDAZOLINE DECARBOXYLASE DOMAIN-CONTAINING PROTEIN"/>
    <property type="match status" value="1"/>
</dbReference>
<protein>
    <recommendedName>
        <fullName evidence="2">Oxo-4-hydroxy-4-carboxy-5-ureidoimidazoline decarboxylase domain-containing protein</fullName>
    </recommendedName>
</protein>
<feature type="domain" description="Oxo-4-hydroxy-4-carboxy-5-ureidoimidazoline decarboxylase" evidence="2">
    <location>
        <begin position="23"/>
        <end position="191"/>
    </location>
</feature>
<dbReference type="STRING" id="98765.A0A2R6NTS5"/>
<keyword evidence="1" id="KW-0659">Purine metabolism</keyword>
<dbReference type="Pfam" id="PF09349">
    <property type="entry name" value="OHCU_decarbox"/>
    <property type="match status" value="1"/>
</dbReference>
<gene>
    <name evidence="3" type="ORF">PHLCEN_2v8648</name>
</gene>
<dbReference type="Proteomes" id="UP000186601">
    <property type="component" value="Unassembled WGS sequence"/>
</dbReference>
<comment type="caution">
    <text evidence="3">The sequence shown here is derived from an EMBL/GenBank/DDBJ whole genome shotgun (WGS) entry which is preliminary data.</text>
</comment>
<dbReference type="Gene3D" id="1.10.3330.10">
    <property type="entry name" value="Oxo-4-hydroxy-4-carboxy-5-ureidoimidazoline decarboxylase"/>
    <property type="match status" value="1"/>
</dbReference>